<dbReference type="InterPro" id="IPR003661">
    <property type="entry name" value="HisK_dim/P_dom"/>
</dbReference>
<sequence length="463" mass="48888">MTGRGLLPGRIAGQLALLVVAAIVVTHVVVTVAFVLLRPELRRSDERPSALANRLVTVVHMVAAAPAGDRADVVEAARHSASALHLTLLPSDAPNAPAPSSAEVPEITGLRAALGAGYGVSAEHTPTGALHLRIAGPAGLQLAADLPPLPLPHPPLTSAVLITLVFLALSLTLLSIWATRALTAPLARLAEAAEAFGTATEARPLPERGPEEVLAVSRALGRMRDRVLRLLDDRTHMLAAISHDLRTPITRLRLRAEFLDDEALRRQFLRDLDQMNALVEAALSFVRDGQSREGQPRGDLGLVDLASVVQTVCDGFADIGEPVRAEEVRDEDLRPALVRGSSGELQRAFTNLIDNAVKYAGGATVRLVEAGPGRVAVEILDDGPGIPEAERARMLQPFVRGDSARTLNEAGGFGLGLSIASAIAQSHGGAFTLENREPKGLRVRLELPRAAGAMPRQPAVQAA</sequence>
<dbReference type="InterPro" id="IPR003594">
    <property type="entry name" value="HATPase_dom"/>
</dbReference>
<dbReference type="Gene3D" id="3.30.565.10">
    <property type="entry name" value="Histidine kinase-like ATPase, C-terminal domain"/>
    <property type="match status" value="1"/>
</dbReference>
<evidence type="ECO:0000256" key="11">
    <source>
        <dbReference type="ARBA" id="ARBA00022840"/>
    </source>
</evidence>
<name>A0A2U8WT45_9HYPH</name>
<dbReference type="InterPro" id="IPR036097">
    <property type="entry name" value="HisK_dim/P_sf"/>
</dbReference>
<reference evidence="18 19" key="1">
    <citation type="submission" date="2018-05" db="EMBL/GenBank/DDBJ databases">
        <title>Complete Genome Sequence of Methylobacterium sp. 17Sr1-28.</title>
        <authorList>
            <person name="Srinivasan S."/>
        </authorList>
    </citation>
    <scope>NUCLEOTIDE SEQUENCE [LARGE SCALE GENOMIC DNA]</scope>
    <source>
        <strain evidence="18 19">17Sr1-28</strain>
    </source>
</reference>
<evidence type="ECO:0000313" key="18">
    <source>
        <dbReference type="EMBL" id="AWN48658.1"/>
    </source>
</evidence>
<dbReference type="Pfam" id="PF02518">
    <property type="entry name" value="HATPase_c"/>
    <property type="match status" value="1"/>
</dbReference>
<keyword evidence="14 15" id="KW-0472">Membrane</keyword>
<comment type="catalytic activity">
    <reaction evidence="1">
        <text>ATP + protein L-histidine = ADP + protein N-phospho-L-histidine.</text>
        <dbReference type="EC" id="2.7.13.3"/>
    </reaction>
</comment>
<evidence type="ECO:0000256" key="4">
    <source>
        <dbReference type="ARBA" id="ARBA00022475"/>
    </source>
</evidence>
<feature type="domain" description="Histidine kinase" evidence="16">
    <location>
        <begin position="240"/>
        <end position="451"/>
    </location>
</feature>
<dbReference type="RefSeq" id="WP_109960946.1">
    <property type="nucleotide sequence ID" value="NZ_CP029553.1"/>
</dbReference>
<keyword evidence="13" id="KW-0902">Two-component regulatory system</keyword>
<dbReference type="Proteomes" id="UP000245444">
    <property type="component" value="Chromosome"/>
</dbReference>
<keyword evidence="7" id="KW-0808">Transferase</keyword>
<dbReference type="SUPFAM" id="SSF55874">
    <property type="entry name" value="ATPase domain of HSP90 chaperone/DNA topoisomerase II/histidine kinase"/>
    <property type="match status" value="1"/>
</dbReference>
<keyword evidence="10 18" id="KW-0418">Kinase</keyword>
<dbReference type="PANTHER" id="PTHR44936">
    <property type="entry name" value="SENSOR PROTEIN CREC"/>
    <property type="match status" value="1"/>
</dbReference>
<evidence type="ECO:0000313" key="19">
    <source>
        <dbReference type="Proteomes" id="UP000245444"/>
    </source>
</evidence>
<gene>
    <name evidence="18" type="ORF">DK419_21760</name>
</gene>
<keyword evidence="19" id="KW-1185">Reference proteome</keyword>
<evidence type="ECO:0000256" key="6">
    <source>
        <dbReference type="ARBA" id="ARBA00022553"/>
    </source>
</evidence>
<evidence type="ECO:0000256" key="8">
    <source>
        <dbReference type="ARBA" id="ARBA00022692"/>
    </source>
</evidence>
<feature type="transmembrane region" description="Helical" evidence="15">
    <location>
        <begin position="156"/>
        <end position="178"/>
    </location>
</feature>
<dbReference type="InterPro" id="IPR003660">
    <property type="entry name" value="HAMP_dom"/>
</dbReference>
<keyword evidence="4" id="KW-1003">Cell membrane</keyword>
<evidence type="ECO:0000256" key="10">
    <source>
        <dbReference type="ARBA" id="ARBA00022777"/>
    </source>
</evidence>
<dbReference type="Pfam" id="PF00512">
    <property type="entry name" value="HisKA"/>
    <property type="match status" value="1"/>
</dbReference>
<comment type="subcellular location">
    <subcellularLocation>
        <location evidence="2">Cell inner membrane</location>
        <topology evidence="2">Multi-pass membrane protein</topology>
    </subcellularLocation>
</comment>
<dbReference type="OrthoDB" id="9804645at2"/>
<dbReference type="Pfam" id="PF00672">
    <property type="entry name" value="HAMP"/>
    <property type="match status" value="1"/>
</dbReference>
<evidence type="ECO:0000259" key="17">
    <source>
        <dbReference type="PROSITE" id="PS50885"/>
    </source>
</evidence>
<evidence type="ECO:0000256" key="5">
    <source>
        <dbReference type="ARBA" id="ARBA00022519"/>
    </source>
</evidence>
<keyword evidence="6" id="KW-0597">Phosphoprotein</keyword>
<dbReference type="CDD" id="cd00075">
    <property type="entry name" value="HATPase"/>
    <property type="match status" value="1"/>
</dbReference>
<dbReference type="SMART" id="SM00387">
    <property type="entry name" value="HATPase_c"/>
    <property type="match status" value="1"/>
</dbReference>
<dbReference type="SMART" id="SM00388">
    <property type="entry name" value="HisKA"/>
    <property type="match status" value="1"/>
</dbReference>
<dbReference type="EC" id="2.7.13.3" evidence="3"/>
<evidence type="ECO:0000259" key="16">
    <source>
        <dbReference type="PROSITE" id="PS50109"/>
    </source>
</evidence>
<keyword evidence="5" id="KW-0997">Cell inner membrane</keyword>
<evidence type="ECO:0000256" key="3">
    <source>
        <dbReference type="ARBA" id="ARBA00012438"/>
    </source>
</evidence>
<accession>A0A2U8WT45</accession>
<evidence type="ECO:0000256" key="13">
    <source>
        <dbReference type="ARBA" id="ARBA00023012"/>
    </source>
</evidence>
<dbReference type="GO" id="GO:0005886">
    <property type="term" value="C:plasma membrane"/>
    <property type="evidence" value="ECO:0007669"/>
    <property type="project" value="UniProtKB-SubCell"/>
</dbReference>
<dbReference type="InterPro" id="IPR036890">
    <property type="entry name" value="HATPase_C_sf"/>
</dbReference>
<evidence type="ECO:0000256" key="14">
    <source>
        <dbReference type="ARBA" id="ARBA00023136"/>
    </source>
</evidence>
<proteinExistence type="predicted"/>
<dbReference type="CDD" id="cd00082">
    <property type="entry name" value="HisKA"/>
    <property type="match status" value="1"/>
</dbReference>
<evidence type="ECO:0000256" key="2">
    <source>
        <dbReference type="ARBA" id="ARBA00004429"/>
    </source>
</evidence>
<feature type="domain" description="HAMP" evidence="17">
    <location>
        <begin position="180"/>
        <end position="232"/>
    </location>
</feature>
<keyword evidence="8 15" id="KW-0812">Transmembrane</keyword>
<dbReference type="InterPro" id="IPR005467">
    <property type="entry name" value="His_kinase_dom"/>
</dbReference>
<dbReference type="InterPro" id="IPR004358">
    <property type="entry name" value="Sig_transdc_His_kin-like_C"/>
</dbReference>
<evidence type="ECO:0000256" key="7">
    <source>
        <dbReference type="ARBA" id="ARBA00022679"/>
    </source>
</evidence>
<dbReference type="KEGG" id="mtea:DK419_21760"/>
<dbReference type="PANTHER" id="PTHR44936:SF5">
    <property type="entry name" value="SENSOR HISTIDINE KINASE ENVZ"/>
    <property type="match status" value="1"/>
</dbReference>
<dbReference type="PROSITE" id="PS50109">
    <property type="entry name" value="HIS_KIN"/>
    <property type="match status" value="1"/>
</dbReference>
<evidence type="ECO:0000256" key="9">
    <source>
        <dbReference type="ARBA" id="ARBA00022741"/>
    </source>
</evidence>
<dbReference type="GO" id="GO:0000155">
    <property type="term" value="F:phosphorelay sensor kinase activity"/>
    <property type="evidence" value="ECO:0007669"/>
    <property type="project" value="InterPro"/>
</dbReference>
<keyword evidence="12 15" id="KW-1133">Transmembrane helix</keyword>
<dbReference type="GO" id="GO:0005524">
    <property type="term" value="F:ATP binding"/>
    <property type="evidence" value="ECO:0007669"/>
    <property type="project" value="UniProtKB-KW"/>
</dbReference>
<feature type="transmembrane region" description="Helical" evidence="15">
    <location>
        <begin position="15"/>
        <end position="37"/>
    </location>
</feature>
<dbReference type="Gene3D" id="1.10.287.130">
    <property type="match status" value="1"/>
</dbReference>
<evidence type="ECO:0000256" key="1">
    <source>
        <dbReference type="ARBA" id="ARBA00000085"/>
    </source>
</evidence>
<dbReference type="AlphaFoldDB" id="A0A2U8WT45"/>
<evidence type="ECO:0000256" key="12">
    <source>
        <dbReference type="ARBA" id="ARBA00022989"/>
    </source>
</evidence>
<evidence type="ECO:0000256" key="15">
    <source>
        <dbReference type="SAM" id="Phobius"/>
    </source>
</evidence>
<organism evidence="18 19">
    <name type="scientific">Methylobacterium terrae</name>
    <dbReference type="NCBI Taxonomy" id="2202827"/>
    <lineage>
        <taxon>Bacteria</taxon>
        <taxon>Pseudomonadati</taxon>
        <taxon>Pseudomonadota</taxon>
        <taxon>Alphaproteobacteria</taxon>
        <taxon>Hyphomicrobiales</taxon>
        <taxon>Methylobacteriaceae</taxon>
        <taxon>Methylobacterium</taxon>
    </lineage>
</organism>
<dbReference type="SUPFAM" id="SSF47384">
    <property type="entry name" value="Homodimeric domain of signal transducing histidine kinase"/>
    <property type="match status" value="1"/>
</dbReference>
<protein>
    <recommendedName>
        <fullName evidence="3">histidine kinase</fullName>
        <ecNumber evidence="3">2.7.13.3</ecNumber>
    </recommendedName>
</protein>
<dbReference type="InterPro" id="IPR050980">
    <property type="entry name" value="2C_sensor_his_kinase"/>
</dbReference>
<dbReference type="PROSITE" id="PS50885">
    <property type="entry name" value="HAMP"/>
    <property type="match status" value="1"/>
</dbReference>
<dbReference type="SMART" id="SM00304">
    <property type="entry name" value="HAMP"/>
    <property type="match status" value="1"/>
</dbReference>
<keyword evidence="9" id="KW-0547">Nucleotide-binding</keyword>
<keyword evidence="11" id="KW-0067">ATP-binding</keyword>
<dbReference type="PRINTS" id="PR00344">
    <property type="entry name" value="BCTRLSENSOR"/>
</dbReference>
<dbReference type="EMBL" id="CP029553">
    <property type="protein sequence ID" value="AWN48658.1"/>
    <property type="molecule type" value="Genomic_DNA"/>
</dbReference>